<dbReference type="Proteomes" id="UP000199315">
    <property type="component" value="Unassembled WGS sequence"/>
</dbReference>
<dbReference type="PANTHER" id="PTHR43630">
    <property type="entry name" value="POLY-BETA-1,6-N-ACETYL-D-GLUCOSAMINE SYNTHASE"/>
    <property type="match status" value="1"/>
</dbReference>
<name>A0A1D3TT10_9FIRM</name>
<proteinExistence type="inferred from homology"/>
<keyword evidence="4" id="KW-0812">Transmembrane</keyword>
<keyword evidence="3 6" id="KW-0808">Transferase</keyword>
<keyword evidence="2" id="KW-0328">Glycosyltransferase</keyword>
<feature type="transmembrane region" description="Helical" evidence="4">
    <location>
        <begin position="921"/>
        <end position="942"/>
    </location>
</feature>
<accession>A0A1D3TT10</accession>
<sequence>MDLNTTIWLNIVTVILLADAMIAAAMIINKVYKKGRMQTFGKNREYILRAVSENHAEGSRKIPFSFYAEMRQSLRLDAESCEKMKGLFDIKKAERKALRRAESVFRTTRIRGVAELGMLGTEKARHALELGLLREKDSSVKLYMANSLSEIGDSNSISVMVASLFNANRFYREKVNMLIAGFGSEFNDYLPTIMTVDRVEIVELIVDFASGHFSALVKDYLIQLIDTRQEKLDWYSRMYGSDVDCCGNCIHRSLMVGSSSTIKCRYKGIRPGNYVCRRHTLLPVSINSGENYRQVVYKACRILAEYYPAFLDDEKYLKSADQTIKNIAVGALANYRSEDRIVRLIGLLTEEETSRSASKAISAIIEKNPGYINAVADALAETENIVARRELARILAGKIEYFIMKLTKGNKEKAEKIIFEVLKLGRSSEIIDFLNKNKNLDIEAELIRIVRKASEDLPELEHTLSIYLNRVLLEKCGIIPYMVETEKKEEKKDRNLTTYLVELLVVMTAGPFLIYAVRHMDTLRTLPLDDQIRHFVRDFNYGFVFYSAAINIAYLMLLLFSYINVVKQKRLQAVKDVSMLFKKKMLPSVSIIAPAYNEEKTIIESSNSLLNLKYPDYELIIVNDGSKDDTLQTLIRYFNLIRVDYMFESSLKTKPVRGIYRNPARPGFTVVDKENGGKADTLNAGINISSKEYFCGIDADSLIEEEALLRLAAMTLDENQETPALGGNIFPINGCQVEKGKINKTGIPRNCLARVQMMEYIRSFMGGRLGWAYLNSLLIISGAFGLFRKDRVVGVGGYLTSSERYEKDTVGEDMELVVRIVRSIRELGGSYRICYAYNANCWTEVPEEIGVLRKQRYRWHKGLIDILYFHKEMLFNPDYGRAGIMAMPYFFIFEMAGPLIEMGGYFMAIAAFFLGMMNYEIALLLFVTTILMGTLVSMSSLMISEKGAAYFTVKEVLVLAGYAIAENFGIRQILSVWRVGAFFEMFRSTGGWNKAERKGFSSAQTADR</sequence>
<dbReference type="RefSeq" id="WP_091232816.1">
    <property type="nucleotide sequence ID" value="NZ_FMKA01000008.1"/>
</dbReference>
<dbReference type="CDD" id="cd06423">
    <property type="entry name" value="CESA_like"/>
    <property type="match status" value="1"/>
</dbReference>
<organism evidence="6 7">
    <name type="scientific">Anaerobium acetethylicum</name>
    <dbReference type="NCBI Taxonomy" id="1619234"/>
    <lineage>
        <taxon>Bacteria</taxon>
        <taxon>Bacillati</taxon>
        <taxon>Bacillota</taxon>
        <taxon>Clostridia</taxon>
        <taxon>Lachnospirales</taxon>
        <taxon>Lachnospiraceae</taxon>
        <taxon>Anaerobium</taxon>
    </lineage>
</organism>
<comment type="similarity">
    <text evidence="1">Belongs to the glycosyltransferase 2 family.</text>
</comment>
<evidence type="ECO:0000256" key="1">
    <source>
        <dbReference type="ARBA" id="ARBA00006739"/>
    </source>
</evidence>
<keyword evidence="7" id="KW-1185">Reference proteome</keyword>
<feature type="transmembrane region" description="Helical" evidence="4">
    <location>
        <begin position="496"/>
        <end position="517"/>
    </location>
</feature>
<dbReference type="InterPro" id="IPR029044">
    <property type="entry name" value="Nucleotide-diphossugar_trans"/>
</dbReference>
<evidence type="ECO:0000313" key="6">
    <source>
        <dbReference type="EMBL" id="SCP97083.1"/>
    </source>
</evidence>
<dbReference type="InterPro" id="IPR001173">
    <property type="entry name" value="Glyco_trans_2-like"/>
</dbReference>
<feature type="transmembrane region" description="Helical" evidence="4">
    <location>
        <begin position="6"/>
        <end position="28"/>
    </location>
</feature>
<gene>
    <name evidence="6" type="ORF">SAMN05421730_100855</name>
</gene>
<feature type="domain" description="Glycosyltransferase 2-like" evidence="5">
    <location>
        <begin position="590"/>
        <end position="715"/>
    </location>
</feature>
<evidence type="ECO:0000259" key="5">
    <source>
        <dbReference type="Pfam" id="PF00535"/>
    </source>
</evidence>
<dbReference type="PANTHER" id="PTHR43630:SF1">
    <property type="entry name" value="POLY-BETA-1,6-N-ACETYL-D-GLUCOSAMINE SYNTHASE"/>
    <property type="match status" value="1"/>
</dbReference>
<dbReference type="Gene3D" id="3.90.550.10">
    <property type="entry name" value="Spore Coat Polysaccharide Biosynthesis Protein SpsA, Chain A"/>
    <property type="match status" value="1"/>
</dbReference>
<feature type="transmembrane region" description="Helical" evidence="4">
    <location>
        <begin position="889"/>
        <end position="914"/>
    </location>
</feature>
<dbReference type="EMBL" id="FMKA01000008">
    <property type="protein sequence ID" value="SCP97083.1"/>
    <property type="molecule type" value="Genomic_DNA"/>
</dbReference>
<feature type="transmembrane region" description="Helical" evidence="4">
    <location>
        <begin position="769"/>
        <end position="787"/>
    </location>
</feature>
<reference evidence="6 7" key="1">
    <citation type="submission" date="2016-09" db="EMBL/GenBank/DDBJ databases">
        <authorList>
            <person name="Capua I."/>
            <person name="De Benedictis P."/>
            <person name="Joannis T."/>
            <person name="Lombin L.H."/>
            <person name="Cattoli G."/>
        </authorList>
    </citation>
    <scope>NUCLEOTIDE SEQUENCE [LARGE SCALE GENOMIC DNA]</scope>
    <source>
        <strain evidence="6 7">GluBS11</strain>
    </source>
</reference>
<dbReference type="AlphaFoldDB" id="A0A1D3TT10"/>
<keyword evidence="4" id="KW-1133">Transmembrane helix</keyword>
<evidence type="ECO:0000313" key="7">
    <source>
        <dbReference type="Proteomes" id="UP000199315"/>
    </source>
</evidence>
<keyword evidence="4" id="KW-0472">Membrane</keyword>
<dbReference type="GO" id="GO:0016757">
    <property type="term" value="F:glycosyltransferase activity"/>
    <property type="evidence" value="ECO:0007669"/>
    <property type="project" value="UniProtKB-KW"/>
</dbReference>
<dbReference type="SUPFAM" id="SSF53448">
    <property type="entry name" value="Nucleotide-diphospho-sugar transferases"/>
    <property type="match status" value="1"/>
</dbReference>
<dbReference type="STRING" id="1619234.SAMN05421730_100855"/>
<dbReference type="OrthoDB" id="9768769at2"/>
<feature type="transmembrane region" description="Helical" evidence="4">
    <location>
        <begin position="543"/>
        <end position="565"/>
    </location>
</feature>
<evidence type="ECO:0000256" key="4">
    <source>
        <dbReference type="SAM" id="Phobius"/>
    </source>
</evidence>
<feature type="transmembrane region" description="Helical" evidence="4">
    <location>
        <begin position="948"/>
        <end position="965"/>
    </location>
</feature>
<dbReference type="Pfam" id="PF00535">
    <property type="entry name" value="Glycos_transf_2"/>
    <property type="match status" value="1"/>
</dbReference>
<evidence type="ECO:0000256" key="3">
    <source>
        <dbReference type="ARBA" id="ARBA00022679"/>
    </source>
</evidence>
<protein>
    <submittedName>
        <fullName evidence="6">Glycosyltransferase, catalytic subunit of cellulose synthase and poly-beta-1,6-N-acetylglucosamine synthase</fullName>
    </submittedName>
</protein>
<evidence type="ECO:0000256" key="2">
    <source>
        <dbReference type="ARBA" id="ARBA00022676"/>
    </source>
</evidence>